<comment type="caution">
    <text evidence="2">The sequence shown here is derived from an EMBL/GenBank/DDBJ whole genome shotgun (WGS) entry which is preliminary data.</text>
</comment>
<reference evidence="2 3" key="1">
    <citation type="submission" date="2020-08" db="EMBL/GenBank/DDBJ databases">
        <title>Genomic Encyclopedia of Type Strains, Phase IV (KMG-IV): sequencing the most valuable type-strain genomes for metagenomic binning, comparative biology and taxonomic classification.</title>
        <authorList>
            <person name="Goeker M."/>
        </authorList>
    </citation>
    <scope>NUCLEOTIDE SEQUENCE [LARGE SCALE GENOMIC DNA]</scope>
    <source>
        <strain evidence="2 3">DSM 103377</strain>
    </source>
</reference>
<dbReference type="Proteomes" id="UP000553766">
    <property type="component" value="Unassembled WGS sequence"/>
</dbReference>
<evidence type="ECO:0000313" key="2">
    <source>
        <dbReference type="EMBL" id="MBB5514029.1"/>
    </source>
</evidence>
<dbReference type="Pfam" id="PF09860">
    <property type="entry name" value="DUF2087"/>
    <property type="match status" value="1"/>
</dbReference>
<evidence type="ECO:0000259" key="1">
    <source>
        <dbReference type="Pfam" id="PF09860"/>
    </source>
</evidence>
<sequence>MSKSPIPLHIADLSPFTRTLSRQLSGQDGVPSHLSLMNMLARAGGFRNVQHLRAVQGARGGMDAAADPKQVARLLNQFDAAGCLIRWPARRNVQEDCLWVLWSRLPAGRVMQERDVNAALNAAHHFGDAALIRRSLIGMGLLRRNADGSDYQRIEKRPSPQVRDVIAQLKARMAR</sequence>
<keyword evidence="3" id="KW-1185">Reference proteome</keyword>
<dbReference type="AlphaFoldDB" id="A0A840WFU3"/>
<dbReference type="InterPro" id="IPR018656">
    <property type="entry name" value="DUF2087"/>
</dbReference>
<protein>
    <recommendedName>
        <fullName evidence="1">DUF2087 domain-containing protein</fullName>
    </recommendedName>
</protein>
<dbReference type="RefSeq" id="WP_184007235.1">
    <property type="nucleotide sequence ID" value="NZ_JACIJS010000001.1"/>
</dbReference>
<gene>
    <name evidence="2" type="ORF">FHS89_000027</name>
</gene>
<organism evidence="2 3">
    <name type="scientific">Rubricella aquisinus</name>
    <dbReference type="NCBI Taxonomy" id="2028108"/>
    <lineage>
        <taxon>Bacteria</taxon>
        <taxon>Pseudomonadati</taxon>
        <taxon>Pseudomonadota</taxon>
        <taxon>Alphaproteobacteria</taxon>
        <taxon>Rhodobacterales</taxon>
        <taxon>Paracoccaceae</taxon>
        <taxon>Rubricella</taxon>
    </lineage>
</organism>
<accession>A0A840WFU3</accession>
<dbReference type="EMBL" id="JACIJS010000001">
    <property type="protein sequence ID" value="MBB5514029.1"/>
    <property type="molecule type" value="Genomic_DNA"/>
</dbReference>
<proteinExistence type="predicted"/>
<feature type="domain" description="DUF2087" evidence="1">
    <location>
        <begin position="84"/>
        <end position="153"/>
    </location>
</feature>
<name>A0A840WFU3_9RHOB</name>
<evidence type="ECO:0000313" key="3">
    <source>
        <dbReference type="Proteomes" id="UP000553766"/>
    </source>
</evidence>